<protein>
    <recommendedName>
        <fullName evidence="1">MATH domain-containing protein</fullName>
    </recommendedName>
</protein>
<dbReference type="EMBL" id="AYRZ02000005">
    <property type="protein sequence ID" value="PHT81271.1"/>
    <property type="molecule type" value="Genomic_DNA"/>
</dbReference>
<organism evidence="2 3">
    <name type="scientific">Capsicum annuum</name>
    <name type="common">Capsicum pepper</name>
    <dbReference type="NCBI Taxonomy" id="4072"/>
    <lineage>
        <taxon>Eukaryota</taxon>
        <taxon>Viridiplantae</taxon>
        <taxon>Streptophyta</taxon>
        <taxon>Embryophyta</taxon>
        <taxon>Tracheophyta</taxon>
        <taxon>Spermatophyta</taxon>
        <taxon>Magnoliopsida</taxon>
        <taxon>eudicotyledons</taxon>
        <taxon>Gunneridae</taxon>
        <taxon>Pentapetalae</taxon>
        <taxon>asterids</taxon>
        <taxon>lamiids</taxon>
        <taxon>Solanales</taxon>
        <taxon>Solanaceae</taxon>
        <taxon>Solanoideae</taxon>
        <taxon>Capsiceae</taxon>
        <taxon>Capsicum</taxon>
    </lineage>
</organism>
<dbReference type="AlphaFoldDB" id="A0A2G2ZH78"/>
<comment type="caution">
    <text evidence="2">The sequence shown here is derived from an EMBL/GenBank/DDBJ whole genome shotgun (WGS) entry which is preliminary data.</text>
</comment>
<dbReference type="STRING" id="4072.A0A2G2ZH78"/>
<keyword evidence="3" id="KW-1185">Reference proteome</keyword>
<dbReference type="PANTHER" id="PTHR46162">
    <property type="entry name" value="TRAF-LIKE FAMILY PROTEIN"/>
    <property type="match status" value="1"/>
</dbReference>
<dbReference type="Pfam" id="PF22486">
    <property type="entry name" value="MATH_2"/>
    <property type="match status" value="1"/>
</dbReference>
<accession>A0A2G2ZH78</accession>
<feature type="domain" description="MATH" evidence="1">
    <location>
        <begin position="1"/>
        <end position="103"/>
    </location>
</feature>
<evidence type="ECO:0000259" key="1">
    <source>
        <dbReference type="PROSITE" id="PS50144"/>
    </source>
</evidence>
<dbReference type="Gramene" id="PHT81271">
    <property type="protein sequence ID" value="PHT81271"/>
    <property type="gene ID" value="T459_14286"/>
</dbReference>
<dbReference type="PROSITE" id="PS50144">
    <property type="entry name" value="MATH"/>
    <property type="match status" value="1"/>
</dbReference>
<dbReference type="Proteomes" id="UP000222542">
    <property type="component" value="Unassembled WGS sequence"/>
</dbReference>
<name>A0A2G2ZH78_CAPAN</name>
<evidence type="ECO:0000313" key="3">
    <source>
        <dbReference type="Proteomes" id="UP000222542"/>
    </source>
</evidence>
<dbReference type="OMA" id="NCISHET"/>
<sequence>MIIHSDGNGDGQGHISVYLAIVGPSSLHVDWEVNASFRFLIFDQIHDNYTVMKDTLARTKFALTQEWSIKTEWGYSKCISHETFKDPSNGYLVNDECIFGVDVYVIKNQRIGECFSLNDADPYKHEWKIAEFTKLTNKVYSEEFTVKGL</sequence>
<dbReference type="SUPFAM" id="SSF49599">
    <property type="entry name" value="TRAF domain-like"/>
    <property type="match status" value="1"/>
</dbReference>
<reference evidence="2 3" key="1">
    <citation type="journal article" date="2014" name="Nat. Genet.">
        <title>Genome sequence of the hot pepper provides insights into the evolution of pungency in Capsicum species.</title>
        <authorList>
            <person name="Kim S."/>
            <person name="Park M."/>
            <person name="Yeom S.I."/>
            <person name="Kim Y.M."/>
            <person name="Lee J.M."/>
            <person name="Lee H.A."/>
            <person name="Seo E."/>
            <person name="Choi J."/>
            <person name="Cheong K."/>
            <person name="Kim K.T."/>
            <person name="Jung K."/>
            <person name="Lee G.W."/>
            <person name="Oh S.K."/>
            <person name="Bae C."/>
            <person name="Kim S.B."/>
            <person name="Lee H.Y."/>
            <person name="Kim S.Y."/>
            <person name="Kim M.S."/>
            <person name="Kang B.C."/>
            <person name="Jo Y.D."/>
            <person name="Yang H.B."/>
            <person name="Jeong H.J."/>
            <person name="Kang W.H."/>
            <person name="Kwon J.K."/>
            <person name="Shin C."/>
            <person name="Lim J.Y."/>
            <person name="Park J.H."/>
            <person name="Huh J.H."/>
            <person name="Kim J.S."/>
            <person name="Kim B.D."/>
            <person name="Cohen O."/>
            <person name="Paran I."/>
            <person name="Suh M.C."/>
            <person name="Lee S.B."/>
            <person name="Kim Y.K."/>
            <person name="Shin Y."/>
            <person name="Noh S.J."/>
            <person name="Park J."/>
            <person name="Seo Y.S."/>
            <person name="Kwon S.Y."/>
            <person name="Kim H.A."/>
            <person name="Park J.M."/>
            <person name="Kim H.J."/>
            <person name="Choi S.B."/>
            <person name="Bosland P.W."/>
            <person name="Reeves G."/>
            <person name="Jo S.H."/>
            <person name="Lee B.W."/>
            <person name="Cho H.T."/>
            <person name="Choi H.S."/>
            <person name="Lee M.S."/>
            <person name="Yu Y."/>
            <person name="Do Choi Y."/>
            <person name="Park B.S."/>
            <person name="van Deynze A."/>
            <person name="Ashrafi H."/>
            <person name="Hill T."/>
            <person name="Kim W.T."/>
            <person name="Pai H.S."/>
            <person name="Ahn H.K."/>
            <person name="Yeam I."/>
            <person name="Giovannoni J.J."/>
            <person name="Rose J.K."/>
            <person name="Sorensen I."/>
            <person name="Lee S.J."/>
            <person name="Kim R.W."/>
            <person name="Choi I.Y."/>
            <person name="Choi B.S."/>
            <person name="Lim J.S."/>
            <person name="Lee Y.H."/>
            <person name="Choi D."/>
        </authorList>
    </citation>
    <scope>NUCLEOTIDE SEQUENCE [LARGE SCALE GENOMIC DNA]</scope>
    <source>
        <strain evidence="3">cv. CM334</strain>
    </source>
</reference>
<dbReference type="Gene3D" id="2.60.210.10">
    <property type="entry name" value="Apoptosis, Tumor Necrosis Factor Receptor Associated Protein 2, Chain A"/>
    <property type="match status" value="1"/>
</dbReference>
<reference evidence="2 3" key="2">
    <citation type="journal article" date="2017" name="Genome Biol.">
        <title>New reference genome sequences of hot pepper reveal the massive evolution of plant disease-resistance genes by retroduplication.</title>
        <authorList>
            <person name="Kim S."/>
            <person name="Park J."/>
            <person name="Yeom S.I."/>
            <person name="Kim Y.M."/>
            <person name="Seo E."/>
            <person name="Kim K.T."/>
            <person name="Kim M.S."/>
            <person name="Lee J.M."/>
            <person name="Cheong K."/>
            <person name="Shin H.S."/>
            <person name="Kim S.B."/>
            <person name="Han K."/>
            <person name="Lee J."/>
            <person name="Park M."/>
            <person name="Lee H.A."/>
            <person name="Lee H.Y."/>
            <person name="Lee Y."/>
            <person name="Oh S."/>
            <person name="Lee J.H."/>
            <person name="Choi E."/>
            <person name="Choi E."/>
            <person name="Lee S.E."/>
            <person name="Jeon J."/>
            <person name="Kim H."/>
            <person name="Choi G."/>
            <person name="Song H."/>
            <person name="Lee J."/>
            <person name="Lee S.C."/>
            <person name="Kwon J.K."/>
            <person name="Lee H.Y."/>
            <person name="Koo N."/>
            <person name="Hong Y."/>
            <person name="Kim R.W."/>
            <person name="Kang W.H."/>
            <person name="Huh J.H."/>
            <person name="Kang B.C."/>
            <person name="Yang T.J."/>
            <person name="Lee Y.H."/>
            <person name="Bennetzen J.L."/>
            <person name="Choi D."/>
        </authorList>
    </citation>
    <scope>NUCLEOTIDE SEQUENCE [LARGE SCALE GENOMIC DNA]</scope>
    <source>
        <strain evidence="3">cv. CM334</strain>
    </source>
</reference>
<dbReference type="InterPro" id="IPR008974">
    <property type="entry name" value="TRAF-like"/>
</dbReference>
<evidence type="ECO:0000313" key="2">
    <source>
        <dbReference type="EMBL" id="PHT81271.1"/>
    </source>
</evidence>
<gene>
    <name evidence="2" type="ORF">T459_14286</name>
</gene>
<dbReference type="PANTHER" id="PTHR46162:SF20">
    <property type="entry name" value="UBIQUITIN CARBOXYL-TERMINAL HYDROLASE 7-LIKE ISOFORM X1"/>
    <property type="match status" value="1"/>
</dbReference>
<dbReference type="CDD" id="cd00121">
    <property type="entry name" value="MATH"/>
    <property type="match status" value="1"/>
</dbReference>
<proteinExistence type="predicted"/>
<dbReference type="InterPro" id="IPR002083">
    <property type="entry name" value="MATH/TRAF_dom"/>
</dbReference>